<dbReference type="SUPFAM" id="SSF81383">
    <property type="entry name" value="F-box domain"/>
    <property type="match status" value="1"/>
</dbReference>
<reference evidence="3 4" key="1">
    <citation type="submission" date="2021-08" db="EMBL/GenBank/DDBJ databases">
        <authorList>
            <person name="Peeters C."/>
        </authorList>
    </citation>
    <scope>NUCLEOTIDE SEQUENCE [LARGE SCALE GENOMIC DNA]</scope>
    <source>
        <strain evidence="3 4">LMG 21510</strain>
    </source>
</reference>
<comment type="caution">
    <text evidence="3">The sequence shown here is derived from an EMBL/GenBank/DDBJ whole genome shotgun (WGS) entry which is preliminary data.</text>
</comment>
<evidence type="ECO:0000313" key="4">
    <source>
        <dbReference type="Proteomes" id="UP000721236"/>
    </source>
</evidence>
<feature type="region of interest" description="Disordered" evidence="1">
    <location>
        <begin position="1"/>
        <end position="32"/>
    </location>
</feature>
<dbReference type="RefSeq" id="WP_224044105.1">
    <property type="nucleotide sequence ID" value="NZ_CAJZAH010000007.1"/>
</dbReference>
<dbReference type="Proteomes" id="UP000721236">
    <property type="component" value="Unassembled WGS sequence"/>
</dbReference>
<dbReference type="InterPro" id="IPR036047">
    <property type="entry name" value="F-box-like_dom_sf"/>
</dbReference>
<dbReference type="PROSITE" id="PS50181">
    <property type="entry name" value="FBOX"/>
    <property type="match status" value="1"/>
</dbReference>
<dbReference type="InterPro" id="IPR001810">
    <property type="entry name" value="F-box_dom"/>
</dbReference>
<sequence>MYDHAISPAKHVPAPAGQTSAGSGLPPPTGALPVGHDATANISWLPAEMQQHVASYLPARSYLSLRATCRAFDASLTPDTSARYAALIGHRFARQYVPGGPMTLLLDNMKTWISEDRVDVLRAFAGRGAMLEGADDRGAMVARLASYYRHLSPAEQAQVTVAIVQAYGRGEPAGTGADIDLIVDHLHYYGTSAQSPADHWHAVLAAAQALPPQARAGVFRYLAGALRREVFMADTSDVRPPLVDDPANGAAARCHRLLDAFEAQPGPVRTSLGTEFLDLVGTVGVAGAEERAALRQRIDGMPA</sequence>
<evidence type="ECO:0000256" key="1">
    <source>
        <dbReference type="SAM" id="MobiDB-lite"/>
    </source>
</evidence>
<gene>
    <name evidence="3" type="ORF">LMG21510_04520</name>
</gene>
<name>A0ABM8XPR5_9BURK</name>
<organism evidence="3 4">
    <name type="scientific">Cupriavidus respiraculi</name>
    <dbReference type="NCBI Taxonomy" id="195930"/>
    <lineage>
        <taxon>Bacteria</taxon>
        <taxon>Pseudomonadati</taxon>
        <taxon>Pseudomonadota</taxon>
        <taxon>Betaproteobacteria</taxon>
        <taxon>Burkholderiales</taxon>
        <taxon>Burkholderiaceae</taxon>
        <taxon>Cupriavidus</taxon>
    </lineage>
</organism>
<proteinExistence type="predicted"/>
<accession>A0ABM8XPR5</accession>
<evidence type="ECO:0000313" key="3">
    <source>
        <dbReference type="EMBL" id="CAG9182296.1"/>
    </source>
</evidence>
<dbReference type="CDD" id="cd09917">
    <property type="entry name" value="F-box_SF"/>
    <property type="match status" value="1"/>
</dbReference>
<feature type="domain" description="F-box" evidence="2">
    <location>
        <begin position="39"/>
        <end position="87"/>
    </location>
</feature>
<keyword evidence="4" id="KW-1185">Reference proteome</keyword>
<protein>
    <recommendedName>
        <fullName evidence="2">F-box domain-containing protein</fullName>
    </recommendedName>
</protein>
<dbReference type="EMBL" id="CAJZAH010000007">
    <property type="protein sequence ID" value="CAG9182296.1"/>
    <property type="molecule type" value="Genomic_DNA"/>
</dbReference>
<evidence type="ECO:0000259" key="2">
    <source>
        <dbReference type="PROSITE" id="PS50181"/>
    </source>
</evidence>